<keyword evidence="1" id="KW-0732">Signal</keyword>
<sequence length="239" mass="24843">MSSRGSRRLLAVLLGPVVLLGAASCADDDPSSAPGGDPTAVVATERALAAAVETHLGREAVAAAPLFRGDGLPRGAVGVELSFDRPVGDHTHVRVVVSPPGADPDAKQLRTCRTQPKTWECEQDVVGATSYVLLREAGYAGEDPGFVGAVGRRDGVVVLATAYGPFVPPAGGESEAEADDVAQSEELADLLRAVVTDPAVGLRTSEHYEEAGASIEDDRWLDWYGQGNGASEPEGYRPT</sequence>
<evidence type="ECO:0008006" key="4">
    <source>
        <dbReference type="Google" id="ProtNLM"/>
    </source>
</evidence>
<name>A0ABT8TV09_9ACTN</name>
<proteinExistence type="predicted"/>
<evidence type="ECO:0000313" key="3">
    <source>
        <dbReference type="Proteomes" id="UP001168363"/>
    </source>
</evidence>
<dbReference type="EMBL" id="JAULSC010000027">
    <property type="protein sequence ID" value="MDO3397797.1"/>
    <property type="molecule type" value="Genomic_DNA"/>
</dbReference>
<evidence type="ECO:0000313" key="2">
    <source>
        <dbReference type="EMBL" id="MDO3397797.1"/>
    </source>
</evidence>
<feature type="signal peptide" evidence="1">
    <location>
        <begin position="1"/>
        <end position="26"/>
    </location>
</feature>
<reference evidence="2" key="1">
    <citation type="submission" date="2023-06" db="EMBL/GenBank/DDBJ databases">
        <title>Genome sequence of Nocardioides sp. SOB44.</title>
        <authorList>
            <person name="Zhang G."/>
        </authorList>
    </citation>
    <scope>NUCLEOTIDE SEQUENCE</scope>
    <source>
        <strain evidence="2">SOB44</strain>
    </source>
</reference>
<dbReference type="Proteomes" id="UP001168363">
    <property type="component" value="Unassembled WGS sequence"/>
</dbReference>
<dbReference type="PROSITE" id="PS51257">
    <property type="entry name" value="PROKAR_LIPOPROTEIN"/>
    <property type="match status" value="1"/>
</dbReference>
<feature type="chain" id="PRO_5047217686" description="Lipoprotein" evidence="1">
    <location>
        <begin position="27"/>
        <end position="239"/>
    </location>
</feature>
<dbReference type="RefSeq" id="WP_302710037.1">
    <property type="nucleotide sequence ID" value="NZ_JAULSC010000027.1"/>
</dbReference>
<keyword evidence="3" id="KW-1185">Reference proteome</keyword>
<organism evidence="2 3">
    <name type="scientific">Nocardioides cremeus</name>
    <dbReference type="NCBI Taxonomy" id="3058044"/>
    <lineage>
        <taxon>Bacteria</taxon>
        <taxon>Bacillati</taxon>
        <taxon>Actinomycetota</taxon>
        <taxon>Actinomycetes</taxon>
        <taxon>Propionibacteriales</taxon>
        <taxon>Nocardioidaceae</taxon>
        <taxon>Nocardioides</taxon>
    </lineage>
</organism>
<comment type="caution">
    <text evidence="2">The sequence shown here is derived from an EMBL/GenBank/DDBJ whole genome shotgun (WGS) entry which is preliminary data.</text>
</comment>
<accession>A0ABT8TV09</accession>
<protein>
    <recommendedName>
        <fullName evidence="4">Lipoprotein</fullName>
    </recommendedName>
</protein>
<gene>
    <name evidence="2" type="ORF">QWJ41_18860</name>
</gene>
<evidence type="ECO:0000256" key="1">
    <source>
        <dbReference type="SAM" id="SignalP"/>
    </source>
</evidence>